<dbReference type="AlphaFoldDB" id="A0A364KYD8"/>
<dbReference type="InterPro" id="IPR010905">
    <property type="entry name" value="Glyco_hydro_88"/>
</dbReference>
<dbReference type="RefSeq" id="XP_040733084.1">
    <property type="nucleotide sequence ID" value="XM_040876961.1"/>
</dbReference>
<dbReference type="GO" id="GO:0016787">
    <property type="term" value="F:hydrolase activity"/>
    <property type="evidence" value="ECO:0007669"/>
    <property type="project" value="UniProtKB-KW"/>
</dbReference>
<dbReference type="PANTHER" id="PTHR33886:SF11">
    <property type="entry name" value="WALL GLYCOSYL HYDROLASE YTER, PUTATIVE (AFU_ORTHOLOGUE AFUA_2G14630)-RELATED"/>
    <property type="match status" value="1"/>
</dbReference>
<feature type="signal peptide" evidence="2">
    <location>
        <begin position="1"/>
        <end position="18"/>
    </location>
</feature>
<dbReference type="SUPFAM" id="SSF48208">
    <property type="entry name" value="Six-hairpin glycosidases"/>
    <property type="match status" value="1"/>
</dbReference>
<keyword evidence="1" id="KW-0378">Hydrolase</keyword>
<evidence type="ECO:0000313" key="4">
    <source>
        <dbReference type="Proteomes" id="UP000249363"/>
    </source>
</evidence>
<dbReference type="InterPro" id="IPR052043">
    <property type="entry name" value="PolySaccharide_Degr_Enz"/>
</dbReference>
<comment type="caution">
    <text evidence="3">The sequence shown here is derived from an EMBL/GenBank/DDBJ whole genome shotgun (WGS) entry which is preliminary data.</text>
</comment>
<dbReference type="Pfam" id="PF07470">
    <property type="entry name" value="Glyco_hydro_88"/>
    <property type="match status" value="1"/>
</dbReference>
<evidence type="ECO:0000313" key="3">
    <source>
        <dbReference type="EMBL" id="RAO68568.1"/>
    </source>
</evidence>
<dbReference type="Proteomes" id="UP000249363">
    <property type="component" value="Unassembled WGS sequence"/>
</dbReference>
<sequence>MRFSQLFINLTLSTSIAASTTNNYSTWMADSIISRGQGIAPETPTASTYLQIGIVQNALLQLIHSPMVSHDAKEKYRAYVQQGTESILDRLLNASQDTLYPLDRFSLGRGLLAEYLDDQDKQNVKEGLDALNESIALQPRNQYGGLWYFTYPNWSYLDGMYSYASFASLYTTHFDPRSTLEASRDIIDQLDLLWSHCFDNTTGLLFHGYDASKTAVWANPITGASPIVWGRALGWYFMALVNWLEANTSSQSDSSQWRHARSRFVSLADALVKAADPVSGAWWQALNYPGREGNYIESSGSAMFVYGLYKGARLNYLPQQQVYRKIADKAYAYLASTFVVNNHNGTLGWNGTVSVCSLNSTADYEYYVTQPLLYDSVHGSASFVLASLENEMQL</sequence>
<dbReference type="EMBL" id="MIKG01000008">
    <property type="protein sequence ID" value="RAO68568.1"/>
    <property type="molecule type" value="Genomic_DNA"/>
</dbReference>
<dbReference type="GO" id="GO:0005975">
    <property type="term" value="P:carbohydrate metabolic process"/>
    <property type="evidence" value="ECO:0007669"/>
    <property type="project" value="InterPro"/>
</dbReference>
<evidence type="ECO:0000256" key="1">
    <source>
        <dbReference type="ARBA" id="ARBA00022801"/>
    </source>
</evidence>
<keyword evidence="4" id="KW-1185">Reference proteome</keyword>
<proteinExistence type="predicted"/>
<keyword evidence="2" id="KW-0732">Signal</keyword>
<dbReference type="OrthoDB" id="540611at2759"/>
<evidence type="ECO:0000256" key="2">
    <source>
        <dbReference type="SAM" id="SignalP"/>
    </source>
</evidence>
<organism evidence="3 4">
    <name type="scientific">Talaromyces amestolkiae</name>
    <dbReference type="NCBI Taxonomy" id="1196081"/>
    <lineage>
        <taxon>Eukaryota</taxon>
        <taxon>Fungi</taxon>
        <taxon>Dikarya</taxon>
        <taxon>Ascomycota</taxon>
        <taxon>Pezizomycotina</taxon>
        <taxon>Eurotiomycetes</taxon>
        <taxon>Eurotiomycetidae</taxon>
        <taxon>Eurotiales</taxon>
        <taxon>Trichocomaceae</taxon>
        <taxon>Talaromyces</taxon>
        <taxon>Talaromyces sect. Talaromyces</taxon>
    </lineage>
</organism>
<protein>
    <submittedName>
        <fullName evidence="3">Uncharacterized protein</fullName>
    </submittedName>
</protein>
<dbReference type="Gene3D" id="1.50.10.10">
    <property type="match status" value="1"/>
</dbReference>
<dbReference type="InterPro" id="IPR008928">
    <property type="entry name" value="6-hairpin_glycosidase_sf"/>
</dbReference>
<dbReference type="STRING" id="1196081.A0A364KYD8"/>
<feature type="chain" id="PRO_5016702481" evidence="2">
    <location>
        <begin position="19"/>
        <end position="394"/>
    </location>
</feature>
<dbReference type="PANTHER" id="PTHR33886">
    <property type="entry name" value="UNSATURATED RHAMNOGALACTURONAN HYDROLASE (EUROFUNG)"/>
    <property type="match status" value="1"/>
</dbReference>
<reference evidence="3 4" key="1">
    <citation type="journal article" date="2017" name="Biotechnol. Biofuels">
        <title>Differential beta-glucosidase expression as a function of carbon source availability in Talaromyces amestolkiae: a genomic and proteomic approach.</title>
        <authorList>
            <person name="de Eugenio L.I."/>
            <person name="Mendez-Liter J.A."/>
            <person name="Nieto-Dominguez M."/>
            <person name="Alonso L."/>
            <person name="Gil-Munoz J."/>
            <person name="Barriuso J."/>
            <person name="Prieto A."/>
            <person name="Martinez M.J."/>
        </authorList>
    </citation>
    <scope>NUCLEOTIDE SEQUENCE [LARGE SCALE GENOMIC DNA]</scope>
    <source>
        <strain evidence="3 4">CIB</strain>
    </source>
</reference>
<gene>
    <name evidence="3" type="ORF">BHQ10_004580</name>
</gene>
<dbReference type="GeneID" id="63793796"/>
<name>A0A364KYD8_TALAM</name>
<dbReference type="InterPro" id="IPR012341">
    <property type="entry name" value="6hp_glycosidase-like_sf"/>
</dbReference>
<accession>A0A364KYD8</accession>